<dbReference type="InterPro" id="IPR051136">
    <property type="entry name" value="Intracellular_Lectin-GPT"/>
</dbReference>
<dbReference type="AlphaFoldDB" id="I7APF2"/>
<dbReference type="GeneID" id="20564317"/>
<dbReference type="Pfam" id="PF03388">
    <property type="entry name" value="Lectin_leg-like"/>
    <property type="match status" value="1"/>
</dbReference>
<proteinExistence type="predicted"/>
<protein>
    <recommendedName>
        <fullName evidence="7">L-type lectin-like domain-containing protein</fullName>
    </recommendedName>
</protein>
<dbReference type="GO" id="GO:0005793">
    <property type="term" value="C:endoplasmic reticulum-Golgi intermediate compartment"/>
    <property type="evidence" value="ECO:0007669"/>
    <property type="project" value="TreeGrafter"/>
</dbReference>
<dbReference type="GO" id="GO:0006888">
    <property type="term" value="P:endoplasmic reticulum to Golgi vesicle-mediated transport"/>
    <property type="evidence" value="ECO:0007669"/>
    <property type="project" value="TreeGrafter"/>
</dbReference>
<dbReference type="EMBL" id="CP003527">
    <property type="protein sequence ID" value="AFN83709.1"/>
    <property type="molecule type" value="Genomic_DNA"/>
</dbReference>
<dbReference type="OrthoDB" id="270293at2759"/>
<dbReference type="PANTHER" id="PTHR12223:SF28">
    <property type="entry name" value="LECTIN, MANNOSE BINDING 1 LIKE"/>
    <property type="match status" value="1"/>
</dbReference>
<keyword evidence="5 6" id="KW-0472">Membrane</keyword>
<evidence type="ECO:0000256" key="4">
    <source>
        <dbReference type="ARBA" id="ARBA00022989"/>
    </source>
</evidence>
<keyword evidence="9" id="KW-1185">Reference proteome</keyword>
<name>I7APF2_ENCRO</name>
<keyword evidence="2 6" id="KW-0812">Transmembrane</keyword>
<evidence type="ECO:0000256" key="5">
    <source>
        <dbReference type="ARBA" id="ARBA00023136"/>
    </source>
</evidence>
<evidence type="ECO:0000256" key="3">
    <source>
        <dbReference type="ARBA" id="ARBA00022729"/>
    </source>
</evidence>
<keyword evidence="3" id="KW-0732">Signal</keyword>
<evidence type="ECO:0000256" key="1">
    <source>
        <dbReference type="ARBA" id="ARBA00004479"/>
    </source>
</evidence>
<evidence type="ECO:0000259" key="7">
    <source>
        <dbReference type="Pfam" id="PF03388"/>
    </source>
</evidence>
<dbReference type="RefSeq" id="XP_009265206.1">
    <property type="nucleotide sequence ID" value="XM_009266931.1"/>
</dbReference>
<evidence type="ECO:0000313" key="9">
    <source>
        <dbReference type="Proteomes" id="UP000010094"/>
    </source>
</evidence>
<dbReference type="SUPFAM" id="SSF49899">
    <property type="entry name" value="Concanavalin A-like lectins/glucanases"/>
    <property type="match status" value="1"/>
</dbReference>
<keyword evidence="4 6" id="KW-1133">Transmembrane helix</keyword>
<gene>
    <name evidence="8" type="ordered locus">EROM_090930</name>
</gene>
<organism evidence="8 9">
    <name type="scientific">Encephalitozoon romaleae (strain SJ-2008)</name>
    <name type="common">Microsporidian parasite</name>
    <dbReference type="NCBI Taxonomy" id="1178016"/>
    <lineage>
        <taxon>Eukaryota</taxon>
        <taxon>Fungi</taxon>
        <taxon>Fungi incertae sedis</taxon>
        <taxon>Microsporidia</taxon>
        <taxon>Unikaryonidae</taxon>
        <taxon>Encephalitozoon</taxon>
    </lineage>
</organism>
<dbReference type="HOGENOM" id="CLU_1026828_0_0_1"/>
<sequence>MGRKLRVCLFLIGKFYKIKYPMFALLHILGCLCSERVFVQEVSLLSPYVDEIGRFLNWKTSGEQVIKAHGRDSFVQLGYSSPNSSGAILASHPIGSERFGIDIIIEIEEGEKGEGDEGMAIWISDEDVFSEGNCFGRSCNFKGLLVIIKPSGKSYIGVKAGDISINTSNIARNLDRVEYRNFPSGEKFVLRIEQKSYELSVYLGEPDNLSLVHSFRSNVVKEGDLLGVSAMTDKSSTSFRIVGIESYHLKSTGGVYTKEDVHSGGKLIWVLFAGVVFVTAYYLYNIQMKRDN</sequence>
<feature type="domain" description="L-type lectin-like" evidence="7">
    <location>
        <begin position="38"/>
        <end position="149"/>
    </location>
</feature>
<comment type="subcellular location">
    <subcellularLocation>
        <location evidence="1">Membrane</location>
        <topology evidence="1">Single-pass type I membrane protein</topology>
    </subcellularLocation>
</comment>
<dbReference type="InterPro" id="IPR005052">
    <property type="entry name" value="Lectin_leg"/>
</dbReference>
<accession>I7APF2</accession>
<reference evidence="8" key="1">
    <citation type="journal article" date="2012" name="Proc. Natl. Acad. Sci. U.S.A.">
        <title>Gain and loss of multiple functionally related, horizontally transferred genes in the reduced genomes of two microsporidian parasites.</title>
        <authorList>
            <person name="Pombert J.-F."/>
            <person name="Selman M."/>
            <person name="Burki F."/>
            <person name="Bardell F.T."/>
            <person name="Farinelli L."/>
            <person name="Solter L.F."/>
            <person name="Whitman D.W."/>
            <person name="Weiss L.M."/>
            <person name="Corradi N."/>
            <person name="Keeling P.J."/>
        </authorList>
    </citation>
    <scope>NUCLEOTIDE SEQUENCE [LARGE SCALE GENOMIC DNA]</scope>
    <source>
        <strain evidence="8">SJ-2008</strain>
    </source>
</reference>
<dbReference type="KEGG" id="ero:EROM_090930"/>
<dbReference type="GO" id="GO:0030134">
    <property type="term" value="C:COPII-coated ER to Golgi transport vesicle"/>
    <property type="evidence" value="ECO:0007669"/>
    <property type="project" value="TreeGrafter"/>
</dbReference>
<dbReference type="Gene3D" id="2.60.120.200">
    <property type="match status" value="1"/>
</dbReference>
<dbReference type="PANTHER" id="PTHR12223">
    <property type="entry name" value="VESICULAR MANNOSE-BINDING LECTIN"/>
    <property type="match status" value="1"/>
</dbReference>
<dbReference type="InterPro" id="IPR013320">
    <property type="entry name" value="ConA-like_dom_sf"/>
</dbReference>
<dbReference type="VEuPathDB" id="MicrosporidiaDB:EROM_090930"/>
<dbReference type="GO" id="GO:0000139">
    <property type="term" value="C:Golgi membrane"/>
    <property type="evidence" value="ECO:0007669"/>
    <property type="project" value="TreeGrafter"/>
</dbReference>
<dbReference type="GO" id="GO:0005537">
    <property type="term" value="F:D-mannose binding"/>
    <property type="evidence" value="ECO:0007669"/>
    <property type="project" value="TreeGrafter"/>
</dbReference>
<dbReference type="Proteomes" id="UP000010094">
    <property type="component" value="Chromosome IXb"/>
</dbReference>
<feature type="transmembrane region" description="Helical" evidence="6">
    <location>
        <begin position="267"/>
        <end position="284"/>
    </location>
</feature>
<evidence type="ECO:0000313" key="8">
    <source>
        <dbReference type="EMBL" id="AFN83709.1"/>
    </source>
</evidence>
<evidence type="ECO:0000256" key="6">
    <source>
        <dbReference type="SAM" id="Phobius"/>
    </source>
</evidence>
<dbReference type="GO" id="GO:0005789">
    <property type="term" value="C:endoplasmic reticulum membrane"/>
    <property type="evidence" value="ECO:0007669"/>
    <property type="project" value="TreeGrafter"/>
</dbReference>
<evidence type="ECO:0000256" key="2">
    <source>
        <dbReference type="ARBA" id="ARBA00022692"/>
    </source>
</evidence>